<dbReference type="PANTHER" id="PTHR34105">
    <property type="entry name" value="PROLINE-, GLUTAMIC ACID- AND LEUCINE-RICH PROTEIN 1"/>
    <property type="match status" value="1"/>
</dbReference>
<dbReference type="EMBL" id="KZ305020">
    <property type="protein sequence ID" value="PIA61366.1"/>
    <property type="molecule type" value="Genomic_DNA"/>
</dbReference>
<dbReference type="SUPFAM" id="SSF48371">
    <property type="entry name" value="ARM repeat"/>
    <property type="match status" value="1"/>
</dbReference>
<gene>
    <name evidence="5" type="ORF">AQUCO_00300722v1</name>
</gene>
<evidence type="ECO:0000256" key="2">
    <source>
        <dbReference type="ARBA" id="ARBA00010511"/>
    </source>
</evidence>
<dbReference type="InParanoid" id="A0A2G5F064"/>
<accession>A0A2G5F064</accession>
<dbReference type="STRING" id="218851.A0A2G5F064"/>
<evidence type="ECO:0000259" key="4">
    <source>
        <dbReference type="Pfam" id="PF08167"/>
    </source>
</evidence>
<keyword evidence="3" id="KW-0539">Nucleus</keyword>
<proteinExistence type="inferred from homology"/>
<dbReference type="AlphaFoldDB" id="A0A2G5F064"/>
<feature type="domain" description="Pre-rRNA-processing protein RIX1 N-terminal" evidence="4">
    <location>
        <begin position="21"/>
        <end position="144"/>
    </location>
</feature>
<comment type="similarity">
    <text evidence="2">Belongs to the RIX1/PELP1 family.</text>
</comment>
<dbReference type="Proteomes" id="UP000230069">
    <property type="component" value="Unassembled WGS sequence"/>
</dbReference>
<reference evidence="5 6" key="1">
    <citation type="submission" date="2017-09" db="EMBL/GenBank/DDBJ databases">
        <title>WGS assembly of Aquilegia coerulea Goldsmith.</title>
        <authorList>
            <person name="Hodges S."/>
            <person name="Kramer E."/>
            <person name="Nordborg M."/>
            <person name="Tomkins J."/>
            <person name="Borevitz J."/>
            <person name="Derieg N."/>
            <person name="Yan J."/>
            <person name="Mihaltcheva S."/>
            <person name="Hayes R.D."/>
            <person name="Rokhsar D."/>
        </authorList>
    </citation>
    <scope>NUCLEOTIDE SEQUENCE [LARGE SCALE GENOMIC DNA]</scope>
    <source>
        <strain evidence="6">cv. Goldsmith</strain>
    </source>
</reference>
<dbReference type="GO" id="GO:0006364">
    <property type="term" value="P:rRNA processing"/>
    <property type="evidence" value="ECO:0007669"/>
    <property type="project" value="TreeGrafter"/>
</dbReference>
<dbReference type="InterPro" id="IPR016024">
    <property type="entry name" value="ARM-type_fold"/>
</dbReference>
<dbReference type="PANTHER" id="PTHR34105:SF1">
    <property type="entry name" value="PROLINE-, GLUTAMIC ACID- AND LEUCINE-RICH PROTEIN 1"/>
    <property type="match status" value="1"/>
</dbReference>
<comment type="subcellular location">
    <subcellularLocation>
        <location evidence="1">Nucleus</location>
    </subcellularLocation>
</comment>
<evidence type="ECO:0000313" key="5">
    <source>
        <dbReference type="EMBL" id="PIA61366.1"/>
    </source>
</evidence>
<keyword evidence="6" id="KW-1185">Reference proteome</keyword>
<dbReference type="OrthoDB" id="20900at2759"/>
<evidence type="ECO:0000256" key="1">
    <source>
        <dbReference type="ARBA" id="ARBA00004123"/>
    </source>
</evidence>
<name>A0A2G5F064_AQUCA</name>
<organism evidence="5 6">
    <name type="scientific">Aquilegia coerulea</name>
    <name type="common">Rocky mountain columbine</name>
    <dbReference type="NCBI Taxonomy" id="218851"/>
    <lineage>
        <taxon>Eukaryota</taxon>
        <taxon>Viridiplantae</taxon>
        <taxon>Streptophyta</taxon>
        <taxon>Embryophyta</taxon>
        <taxon>Tracheophyta</taxon>
        <taxon>Spermatophyta</taxon>
        <taxon>Magnoliopsida</taxon>
        <taxon>Ranunculales</taxon>
        <taxon>Ranunculaceae</taxon>
        <taxon>Thalictroideae</taxon>
        <taxon>Aquilegia</taxon>
    </lineage>
</organism>
<evidence type="ECO:0000313" key="6">
    <source>
        <dbReference type="Proteomes" id="UP000230069"/>
    </source>
</evidence>
<dbReference type="Gene3D" id="1.25.10.10">
    <property type="entry name" value="Leucine-rich Repeat Variant"/>
    <property type="match status" value="1"/>
</dbReference>
<dbReference type="GO" id="GO:0005634">
    <property type="term" value="C:nucleus"/>
    <property type="evidence" value="ECO:0007669"/>
    <property type="project" value="UniProtKB-SubCell"/>
</dbReference>
<protein>
    <recommendedName>
        <fullName evidence="4">Pre-rRNA-processing protein RIX1 N-terminal domain-containing protein</fullName>
    </recommendedName>
</protein>
<dbReference type="InterPro" id="IPR012583">
    <property type="entry name" value="RIX1_N"/>
</dbReference>
<dbReference type="InterPro" id="IPR011989">
    <property type="entry name" value="ARM-like"/>
</dbReference>
<evidence type="ECO:0000256" key="3">
    <source>
        <dbReference type="ARBA" id="ARBA00023242"/>
    </source>
</evidence>
<dbReference type="Pfam" id="PF08167">
    <property type="entry name" value="RIX1"/>
    <property type="match status" value="1"/>
</dbReference>
<sequence>MEICSGCLGTTVALTSLKQYGVTFEECSNARFLVSYSTWFSNLLPQIQQPSESQLVKVTTCASLSNMLTRLSGILIVKKDGVSLAGKLIQPILNLLNEDGSESVREGAVVLLCTLMNLFPSSVHRHYDSVKAAIVSKIMSGKCNSNLSKVIAFFICLY</sequence>